<name>A0A679ISW6_9HYPH</name>
<dbReference type="PROSITE" id="PS01124">
    <property type="entry name" value="HTH_ARAC_FAMILY_2"/>
    <property type="match status" value="1"/>
</dbReference>
<keyword evidence="2" id="KW-0238">DNA-binding</keyword>
<dbReference type="PANTHER" id="PTHR11019:SF159">
    <property type="entry name" value="TRANSCRIPTIONAL REGULATOR-RELATED"/>
    <property type="match status" value="1"/>
</dbReference>
<evidence type="ECO:0000256" key="3">
    <source>
        <dbReference type="ARBA" id="ARBA00023163"/>
    </source>
</evidence>
<evidence type="ECO:0000313" key="5">
    <source>
        <dbReference type="EMBL" id="CAA2099282.1"/>
    </source>
</evidence>
<protein>
    <recommendedName>
        <fullName evidence="4">HTH araC/xylS-type domain-containing protein</fullName>
    </recommendedName>
</protein>
<reference evidence="5" key="1">
    <citation type="submission" date="2019-12" db="EMBL/GenBank/DDBJ databases">
        <authorList>
            <person name="Cremers G."/>
        </authorList>
    </citation>
    <scope>NUCLEOTIDE SEQUENCE</scope>
    <source>
        <strain evidence="5">Mbul1</strain>
    </source>
</reference>
<dbReference type="Pfam" id="PF12833">
    <property type="entry name" value="HTH_18"/>
    <property type="match status" value="1"/>
</dbReference>
<accession>A0A679ISW6</accession>
<keyword evidence="1" id="KW-0805">Transcription regulation</keyword>
<evidence type="ECO:0000259" key="4">
    <source>
        <dbReference type="PROSITE" id="PS01124"/>
    </source>
</evidence>
<keyword evidence="3" id="KW-0804">Transcription</keyword>
<dbReference type="InterPro" id="IPR018060">
    <property type="entry name" value="HTH_AraC"/>
</dbReference>
<dbReference type="EMBL" id="LR743504">
    <property type="protein sequence ID" value="CAA2099282.1"/>
    <property type="molecule type" value="Genomic_DNA"/>
</dbReference>
<dbReference type="PANTHER" id="PTHR11019">
    <property type="entry name" value="HTH-TYPE TRANSCRIPTIONAL REGULATOR NIMR"/>
    <property type="match status" value="1"/>
</dbReference>
<feature type="domain" description="HTH araC/xylS-type" evidence="4">
    <location>
        <begin position="154"/>
        <end position="251"/>
    </location>
</feature>
<gene>
    <name evidence="5" type="ORF">MBUL_00068</name>
</gene>
<organism evidence="5">
    <name type="scientific">Methylobacterium bullatum</name>
    <dbReference type="NCBI Taxonomy" id="570505"/>
    <lineage>
        <taxon>Bacteria</taxon>
        <taxon>Pseudomonadati</taxon>
        <taxon>Pseudomonadota</taxon>
        <taxon>Alphaproteobacteria</taxon>
        <taxon>Hyphomicrobiales</taxon>
        <taxon>Methylobacteriaceae</taxon>
        <taxon>Methylobacterium</taxon>
    </lineage>
</organism>
<evidence type="ECO:0000256" key="1">
    <source>
        <dbReference type="ARBA" id="ARBA00023015"/>
    </source>
</evidence>
<sequence>MNERAGPALGPLWHVEGGHTFFAGPLGYNASHQHGAPVYLAGLYGPFRIRFRPGPWIACRTAFVPAGMRHELDCAGDPLGVLYLEPEAGARALLGLIAAGEDIDGARVAMRGEIEPLRALYECRRATVWAGQAIADLAGFAVRRSGPTLDGRITRIMADLGTCQDTGMSAPRLAASVGLSSSRMQHLFTREVGVPFRRYRSWLRMRQAIGAVIRGETFTGAAHDAAFADQAHFANAFRETFGAPASASLVGIRRP</sequence>
<dbReference type="AlphaFoldDB" id="A0A679ISW6"/>
<dbReference type="SMART" id="SM00342">
    <property type="entry name" value="HTH_ARAC"/>
    <property type="match status" value="1"/>
</dbReference>
<evidence type="ECO:0000256" key="2">
    <source>
        <dbReference type="ARBA" id="ARBA00023125"/>
    </source>
</evidence>
<dbReference type="Gene3D" id="1.10.10.60">
    <property type="entry name" value="Homeodomain-like"/>
    <property type="match status" value="1"/>
</dbReference>
<proteinExistence type="predicted"/>
<dbReference type="PROSITE" id="PS00041">
    <property type="entry name" value="HTH_ARAC_FAMILY_1"/>
    <property type="match status" value="1"/>
</dbReference>
<dbReference type="InterPro" id="IPR018062">
    <property type="entry name" value="HTH_AraC-typ_CS"/>
</dbReference>
<dbReference type="GO" id="GO:0003700">
    <property type="term" value="F:DNA-binding transcription factor activity"/>
    <property type="evidence" value="ECO:0007669"/>
    <property type="project" value="InterPro"/>
</dbReference>
<dbReference type="GO" id="GO:0043565">
    <property type="term" value="F:sequence-specific DNA binding"/>
    <property type="evidence" value="ECO:0007669"/>
    <property type="project" value="InterPro"/>
</dbReference>